<comment type="caution">
    <text evidence="2">The sequence shown here is derived from an EMBL/GenBank/DDBJ whole genome shotgun (WGS) entry which is preliminary data.</text>
</comment>
<name>A0A2J9PNZ3_9LACT</name>
<dbReference type="PANTHER" id="PTHR47129">
    <property type="entry name" value="QUINONE OXIDOREDUCTASE 2"/>
    <property type="match status" value="1"/>
</dbReference>
<dbReference type="AlphaFoldDB" id="A0A2J9PNZ3"/>
<dbReference type="Proteomes" id="UP000192813">
    <property type="component" value="Unassembled WGS sequence"/>
</dbReference>
<dbReference type="InterPro" id="IPR016040">
    <property type="entry name" value="NAD(P)-bd_dom"/>
</dbReference>
<reference evidence="3" key="1">
    <citation type="submission" date="2017-12" db="EMBL/GenBank/DDBJ databases">
        <title>FDA dAtabase for Regulatory Grade micrObial Sequences (FDA-ARGOS): Supporting development and validation of Infectious Disease Dx tests.</title>
        <authorList>
            <person name="Hoffmann M."/>
            <person name="Allard M."/>
            <person name="Evans P."/>
            <person name="Brown E."/>
            <person name="Tallon L."/>
            <person name="Sadzewicz L."/>
            <person name="Sengamalay N."/>
            <person name="Ott S."/>
            <person name="Godinez A."/>
            <person name="Nagaraj S."/>
            <person name="Vavikolanu K."/>
            <person name="Aluvathingal J."/>
            <person name="Nadendla S."/>
            <person name="Sichtig H."/>
        </authorList>
    </citation>
    <scope>NUCLEOTIDE SEQUENCE [LARGE SCALE GENOMIC DNA]</scope>
    <source>
        <strain evidence="3">FDAARGOS_249</strain>
    </source>
</reference>
<sequence length="282" mass="30249">MKYLVTGATGAFGGLALDKLNTLVPVSDIHILARSEEKAAPLAEAGYTVHIGDYLDKASLKAAFTGIDRLLLVSSAPGTRQEEHQNAIDAAKEAGVSFITYTSFAHADQSSADLATDHRYTEKAIKASGIPFTILRNNWYLENELPLVGAALNSGKLLYTAENGKAGWALRREYAEAAATVLAGEKTFPEILELSGKPVDYATLTKALAEATGKEIAPLETNDEAFVKNLTDNQLPEPVAGFFLAIQKDIKNGVLDVQSDDFAKVLGKPLTPLVDAFKELLQ</sequence>
<dbReference type="EMBL" id="NBTM02000001">
    <property type="protein sequence ID" value="PNL91710.1"/>
    <property type="molecule type" value="Genomic_DNA"/>
</dbReference>
<evidence type="ECO:0000313" key="2">
    <source>
        <dbReference type="EMBL" id="PNL91710.1"/>
    </source>
</evidence>
<dbReference type="PANTHER" id="PTHR47129:SF1">
    <property type="entry name" value="NMRA-LIKE DOMAIN-CONTAINING PROTEIN"/>
    <property type="match status" value="1"/>
</dbReference>
<feature type="domain" description="NAD(P)-binding" evidence="1">
    <location>
        <begin position="7"/>
        <end position="144"/>
    </location>
</feature>
<dbReference type="Gene3D" id="3.40.50.720">
    <property type="entry name" value="NAD(P)-binding Rossmann-like Domain"/>
    <property type="match status" value="1"/>
</dbReference>
<protein>
    <submittedName>
        <fullName evidence="2">NAD(P)-dependent oxidoreductase</fullName>
    </submittedName>
</protein>
<dbReference type="InterPro" id="IPR052718">
    <property type="entry name" value="NmrA-type_oxidoreductase"/>
</dbReference>
<dbReference type="InterPro" id="IPR036291">
    <property type="entry name" value="NAD(P)-bd_dom_sf"/>
</dbReference>
<evidence type="ECO:0000259" key="1">
    <source>
        <dbReference type="Pfam" id="PF13460"/>
    </source>
</evidence>
<evidence type="ECO:0000313" key="3">
    <source>
        <dbReference type="Proteomes" id="UP000192813"/>
    </source>
</evidence>
<dbReference type="RefSeq" id="WP_083068883.1">
    <property type="nucleotide sequence ID" value="NZ_JALXKY010000004.1"/>
</dbReference>
<accession>A0A2J9PNZ3</accession>
<proteinExistence type="predicted"/>
<dbReference type="Gene3D" id="3.90.25.10">
    <property type="entry name" value="UDP-galactose 4-epimerase, domain 1"/>
    <property type="match status" value="1"/>
</dbReference>
<organism evidence="2 3">
    <name type="scientific">Aerococcus viridans</name>
    <dbReference type="NCBI Taxonomy" id="1377"/>
    <lineage>
        <taxon>Bacteria</taxon>
        <taxon>Bacillati</taxon>
        <taxon>Bacillota</taxon>
        <taxon>Bacilli</taxon>
        <taxon>Lactobacillales</taxon>
        <taxon>Aerococcaceae</taxon>
        <taxon>Aerococcus</taxon>
    </lineage>
</organism>
<gene>
    <name evidence="2" type="ORF">A6J77_005530</name>
</gene>
<dbReference type="CDD" id="cd05269">
    <property type="entry name" value="TMR_SDR_a"/>
    <property type="match status" value="1"/>
</dbReference>
<dbReference type="Pfam" id="PF13460">
    <property type="entry name" value="NAD_binding_10"/>
    <property type="match status" value="1"/>
</dbReference>
<dbReference type="SUPFAM" id="SSF51735">
    <property type="entry name" value="NAD(P)-binding Rossmann-fold domains"/>
    <property type="match status" value="1"/>
</dbReference>